<dbReference type="InterPro" id="IPR029058">
    <property type="entry name" value="AB_hydrolase_fold"/>
</dbReference>
<dbReference type="InterPro" id="IPR000073">
    <property type="entry name" value="AB_hydrolase_1"/>
</dbReference>
<dbReference type="Proteomes" id="UP000199673">
    <property type="component" value="Unassembled WGS sequence"/>
</dbReference>
<proteinExistence type="predicted"/>
<dbReference type="AlphaFoldDB" id="A0A1I7DLB5"/>
<dbReference type="SUPFAM" id="SSF53474">
    <property type="entry name" value="alpha/beta-Hydrolases"/>
    <property type="match status" value="1"/>
</dbReference>
<dbReference type="EMBL" id="FPBF01000007">
    <property type="protein sequence ID" value="SFU12470.1"/>
    <property type="molecule type" value="Genomic_DNA"/>
</dbReference>
<evidence type="ECO:0000259" key="1">
    <source>
        <dbReference type="Pfam" id="PF00561"/>
    </source>
</evidence>
<dbReference type="PRINTS" id="PR00111">
    <property type="entry name" value="ABHYDROLASE"/>
</dbReference>
<name>A0A1I7DLB5_9BACT</name>
<feature type="domain" description="AB hydrolase-1" evidence="1">
    <location>
        <begin position="64"/>
        <end position="304"/>
    </location>
</feature>
<dbReference type="PANTHER" id="PTHR43689">
    <property type="entry name" value="HYDROLASE"/>
    <property type="match status" value="1"/>
</dbReference>
<dbReference type="Gene3D" id="3.40.50.1820">
    <property type="entry name" value="alpha/beta hydrolase"/>
    <property type="match status" value="1"/>
</dbReference>
<dbReference type="PANTHER" id="PTHR43689:SF8">
    <property type="entry name" value="ALPHA_BETA-HYDROLASES SUPERFAMILY PROTEIN"/>
    <property type="match status" value="1"/>
</dbReference>
<dbReference type="OrthoDB" id="9780932at2"/>
<evidence type="ECO:0000313" key="2">
    <source>
        <dbReference type="EMBL" id="SFU12470.1"/>
    </source>
</evidence>
<protein>
    <submittedName>
        <fullName evidence="2">Pimeloyl-ACP methyl ester carboxylesterase</fullName>
    </submittedName>
</protein>
<dbReference type="Pfam" id="PF00561">
    <property type="entry name" value="Abhydrolase_1"/>
    <property type="match status" value="1"/>
</dbReference>
<gene>
    <name evidence="2" type="ORF">SAMN04489724_4115</name>
</gene>
<dbReference type="RefSeq" id="WP_091697199.1">
    <property type="nucleotide sequence ID" value="NZ_FPBF01000007.1"/>
</dbReference>
<organism evidence="2 3">
    <name type="scientific">Algoriphagus locisalis</name>
    <dbReference type="NCBI Taxonomy" id="305507"/>
    <lineage>
        <taxon>Bacteria</taxon>
        <taxon>Pseudomonadati</taxon>
        <taxon>Bacteroidota</taxon>
        <taxon>Cytophagia</taxon>
        <taxon>Cytophagales</taxon>
        <taxon>Cyclobacteriaceae</taxon>
        <taxon>Algoriphagus</taxon>
    </lineage>
</organism>
<reference evidence="3" key="1">
    <citation type="submission" date="2016-10" db="EMBL/GenBank/DDBJ databases">
        <authorList>
            <person name="Varghese N."/>
            <person name="Submissions S."/>
        </authorList>
    </citation>
    <scope>NUCLEOTIDE SEQUENCE [LARGE SCALE GENOMIC DNA]</scope>
    <source>
        <strain evidence="3">DSM 23445</strain>
    </source>
</reference>
<accession>A0A1I7DLB5</accession>
<keyword evidence="3" id="KW-1185">Reference proteome</keyword>
<sequence>MGWIKRILKVLTVILFACLFFLGLCYRNDIPAEEIEQKYATGESHFISLDGINVHVRIIGEGEPIILLHGSFSSLHTWDAWQQELSPYFLTISIDFPGHGLTGPDELKRYSLTDYSLLVLELSEKLNLDKFHLAGNSMGGAVAMQVASTRPDKVLSLNFVDASGVPSTLNKNLDLKESKKSDPWIFKLAKNPVLSSILLKCTPKFLFGMNMKQVYADPEKVTDEAITRYYELMLRKGNRKATLDRMGAPRESRIDFDRLDMPTLIMWGKEDSWIPVTQGYALEKAIPGSKLVVFDNAAHVPMEEIPTESVAKYLSFLGVEVRKDYFQEPKLMTYAD</sequence>
<dbReference type="STRING" id="305507.SAMN04489724_4115"/>
<evidence type="ECO:0000313" key="3">
    <source>
        <dbReference type="Proteomes" id="UP000199673"/>
    </source>
</evidence>